<evidence type="ECO:0000256" key="1">
    <source>
        <dbReference type="ARBA" id="ARBA00004123"/>
    </source>
</evidence>
<dbReference type="GO" id="GO:0005634">
    <property type="term" value="C:nucleus"/>
    <property type="evidence" value="ECO:0007669"/>
    <property type="project" value="UniProtKB-SubCell"/>
</dbReference>
<evidence type="ECO:0000313" key="9">
    <source>
        <dbReference type="Proteomes" id="UP000325433"/>
    </source>
</evidence>
<keyword evidence="4" id="KW-0238">DNA-binding</keyword>
<dbReference type="Gene3D" id="4.10.240.10">
    <property type="entry name" value="Zn(2)-C6 fungal-type DNA-binding domain"/>
    <property type="match status" value="1"/>
</dbReference>
<dbReference type="Pfam" id="PF00172">
    <property type="entry name" value="Zn_clus"/>
    <property type="match status" value="1"/>
</dbReference>
<dbReference type="EMBL" id="ML738335">
    <property type="protein sequence ID" value="KAE8312215.1"/>
    <property type="molecule type" value="Genomic_DNA"/>
</dbReference>
<dbReference type="PANTHER" id="PTHR47338:SF16">
    <property type="entry name" value="TRANSCRIPTION FACTOR, PUTATIVE (AFU_ORTHOLOGUE AFUA_2G09360)-RELATED"/>
    <property type="match status" value="1"/>
</dbReference>
<accession>A0A5N6VUN0</accession>
<keyword evidence="5" id="KW-0804">Transcription</keyword>
<dbReference type="PROSITE" id="PS50048">
    <property type="entry name" value="ZN2_CY6_FUNGAL_2"/>
    <property type="match status" value="1"/>
</dbReference>
<dbReference type="InterPro" id="IPR036864">
    <property type="entry name" value="Zn2-C6_fun-type_DNA-bd_sf"/>
</dbReference>
<feature type="domain" description="Zn(2)-C6 fungal-type" evidence="7">
    <location>
        <begin position="6"/>
        <end position="38"/>
    </location>
</feature>
<dbReference type="InterPro" id="IPR001138">
    <property type="entry name" value="Zn2Cys6_DnaBD"/>
</dbReference>
<dbReference type="GO" id="GO:0003677">
    <property type="term" value="F:DNA binding"/>
    <property type="evidence" value="ECO:0007669"/>
    <property type="project" value="UniProtKB-KW"/>
</dbReference>
<dbReference type="PROSITE" id="PS00463">
    <property type="entry name" value="ZN2_CY6_FUNGAL_1"/>
    <property type="match status" value="1"/>
</dbReference>
<dbReference type="SMART" id="SM00066">
    <property type="entry name" value="GAL4"/>
    <property type="match status" value="1"/>
</dbReference>
<dbReference type="GO" id="GO:0008270">
    <property type="term" value="F:zinc ion binding"/>
    <property type="evidence" value="ECO:0007669"/>
    <property type="project" value="InterPro"/>
</dbReference>
<dbReference type="GO" id="GO:0009893">
    <property type="term" value="P:positive regulation of metabolic process"/>
    <property type="evidence" value="ECO:0007669"/>
    <property type="project" value="UniProtKB-ARBA"/>
</dbReference>
<evidence type="ECO:0000256" key="6">
    <source>
        <dbReference type="ARBA" id="ARBA00023242"/>
    </source>
</evidence>
<gene>
    <name evidence="8" type="ORF">BDV41DRAFT_539501</name>
</gene>
<organism evidence="8 9">
    <name type="scientific">Aspergillus transmontanensis</name>
    <dbReference type="NCBI Taxonomy" id="1034304"/>
    <lineage>
        <taxon>Eukaryota</taxon>
        <taxon>Fungi</taxon>
        <taxon>Dikarya</taxon>
        <taxon>Ascomycota</taxon>
        <taxon>Pezizomycotina</taxon>
        <taxon>Eurotiomycetes</taxon>
        <taxon>Eurotiomycetidae</taxon>
        <taxon>Eurotiales</taxon>
        <taxon>Aspergillaceae</taxon>
        <taxon>Aspergillus</taxon>
        <taxon>Aspergillus subgen. Circumdati</taxon>
    </lineage>
</organism>
<dbReference type="GO" id="GO:0000981">
    <property type="term" value="F:DNA-binding transcription factor activity, RNA polymerase II-specific"/>
    <property type="evidence" value="ECO:0007669"/>
    <property type="project" value="InterPro"/>
</dbReference>
<keyword evidence="6" id="KW-0539">Nucleus</keyword>
<evidence type="ECO:0000256" key="4">
    <source>
        <dbReference type="ARBA" id="ARBA00023125"/>
    </source>
</evidence>
<dbReference type="AlphaFoldDB" id="A0A5N6VUN0"/>
<evidence type="ECO:0000256" key="2">
    <source>
        <dbReference type="ARBA" id="ARBA00022723"/>
    </source>
</evidence>
<sequence>MRRAKACAACRQRRRRCEVRTQGFPCVYCFDRGLSCTISDTPTKSDSQLEHHYTPESIDTASTAGCGLIQKGNGCSTPQSLCSELTQLYFDYVHDQLHTLFHQPSFMKDLSEGKVTPILIYGIMALSARSVLKKSLRVENRTDLCFLDFQRTRCSPERILAREERTMPRNVNDYWTGMMCH</sequence>
<dbReference type="SUPFAM" id="SSF57701">
    <property type="entry name" value="Zn2/Cys6 DNA-binding domain"/>
    <property type="match status" value="1"/>
</dbReference>
<keyword evidence="3" id="KW-0805">Transcription regulation</keyword>
<name>A0A5N6VUN0_9EURO</name>
<evidence type="ECO:0000256" key="3">
    <source>
        <dbReference type="ARBA" id="ARBA00023015"/>
    </source>
</evidence>
<reference evidence="9" key="1">
    <citation type="submission" date="2019-04" db="EMBL/GenBank/DDBJ databases">
        <title>Friends and foes A comparative genomics studyof 23 Aspergillus species from section Flavi.</title>
        <authorList>
            <consortium name="DOE Joint Genome Institute"/>
            <person name="Kjaerbolling I."/>
            <person name="Vesth T."/>
            <person name="Frisvad J.C."/>
            <person name="Nybo J.L."/>
            <person name="Theobald S."/>
            <person name="Kildgaard S."/>
            <person name="Isbrandt T."/>
            <person name="Kuo A."/>
            <person name="Sato A."/>
            <person name="Lyhne E.K."/>
            <person name="Kogle M.E."/>
            <person name="Wiebenga A."/>
            <person name="Kun R.S."/>
            <person name="Lubbers R.J."/>
            <person name="Makela M.R."/>
            <person name="Barry K."/>
            <person name="Chovatia M."/>
            <person name="Clum A."/>
            <person name="Daum C."/>
            <person name="Haridas S."/>
            <person name="He G."/>
            <person name="LaButti K."/>
            <person name="Lipzen A."/>
            <person name="Mondo S."/>
            <person name="Riley R."/>
            <person name="Salamov A."/>
            <person name="Simmons B.A."/>
            <person name="Magnuson J.K."/>
            <person name="Henrissat B."/>
            <person name="Mortensen U.H."/>
            <person name="Larsen T.O."/>
            <person name="Devries R.P."/>
            <person name="Grigoriev I.V."/>
            <person name="Machida M."/>
            <person name="Baker S.E."/>
            <person name="Andersen M.R."/>
        </authorList>
    </citation>
    <scope>NUCLEOTIDE SEQUENCE [LARGE SCALE GENOMIC DNA]</scope>
    <source>
        <strain evidence="9">CBS 130015</strain>
    </source>
</reference>
<protein>
    <recommendedName>
        <fullName evidence="7">Zn(2)-C6 fungal-type domain-containing protein</fullName>
    </recommendedName>
</protein>
<evidence type="ECO:0000259" key="7">
    <source>
        <dbReference type="PROSITE" id="PS50048"/>
    </source>
</evidence>
<dbReference type="CDD" id="cd12148">
    <property type="entry name" value="fungal_TF_MHR"/>
    <property type="match status" value="1"/>
</dbReference>
<evidence type="ECO:0000313" key="8">
    <source>
        <dbReference type="EMBL" id="KAE8312215.1"/>
    </source>
</evidence>
<evidence type="ECO:0000256" key="5">
    <source>
        <dbReference type="ARBA" id="ARBA00023163"/>
    </source>
</evidence>
<dbReference type="InterPro" id="IPR050815">
    <property type="entry name" value="TF_fung"/>
</dbReference>
<comment type="subcellular location">
    <subcellularLocation>
        <location evidence="1">Nucleus</location>
    </subcellularLocation>
</comment>
<dbReference type="Proteomes" id="UP000325433">
    <property type="component" value="Unassembled WGS sequence"/>
</dbReference>
<keyword evidence="9" id="KW-1185">Reference proteome</keyword>
<dbReference type="PANTHER" id="PTHR47338">
    <property type="entry name" value="ZN(II)2CYS6 TRANSCRIPTION FACTOR (EUROFUNG)-RELATED"/>
    <property type="match status" value="1"/>
</dbReference>
<proteinExistence type="predicted"/>
<keyword evidence="2" id="KW-0479">Metal-binding</keyword>